<feature type="binding site" evidence="8">
    <location>
        <position position="250"/>
    </location>
    <ligand>
        <name>NADP(+)</name>
        <dbReference type="ChEBI" id="CHEBI:58349"/>
    </ligand>
</feature>
<dbReference type="GO" id="GO:0004764">
    <property type="term" value="F:shikimate 3-dehydrogenase (NADP+) activity"/>
    <property type="evidence" value="ECO:0007669"/>
    <property type="project" value="UniProtKB-UniRule"/>
</dbReference>
<dbReference type="HAMAP" id="MF_00222">
    <property type="entry name" value="Shikimate_DH_AroE"/>
    <property type="match status" value="1"/>
</dbReference>
<dbReference type="GO" id="GO:0008652">
    <property type="term" value="P:amino acid biosynthetic process"/>
    <property type="evidence" value="ECO:0007669"/>
    <property type="project" value="UniProtKB-KW"/>
</dbReference>
<comment type="pathway">
    <text evidence="1 8">Metabolic intermediate biosynthesis; chorismate biosynthesis; chorismate from D-erythrose 4-phosphate and phosphoenolpyruvate: step 4/7.</text>
</comment>
<evidence type="ECO:0000256" key="3">
    <source>
        <dbReference type="ARBA" id="ARBA00022605"/>
    </source>
</evidence>
<proteinExistence type="inferred from homology"/>
<dbReference type="CDD" id="cd01065">
    <property type="entry name" value="NAD_bind_Shikimate_DH"/>
    <property type="match status" value="1"/>
</dbReference>
<evidence type="ECO:0000256" key="6">
    <source>
        <dbReference type="ARBA" id="ARBA00023141"/>
    </source>
</evidence>
<dbReference type="InterPro" id="IPR006151">
    <property type="entry name" value="Shikm_DH/Glu-tRNA_Rdtase"/>
</dbReference>
<evidence type="ECO:0000256" key="2">
    <source>
        <dbReference type="ARBA" id="ARBA00012962"/>
    </source>
</evidence>
<feature type="binding site" evidence="8">
    <location>
        <position position="92"/>
    </location>
    <ligand>
        <name>shikimate</name>
        <dbReference type="ChEBI" id="CHEBI:36208"/>
    </ligand>
</feature>
<evidence type="ECO:0000259" key="10">
    <source>
        <dbReference type="Pfam" id="PF08501"/>
    </source>
</evidence>
<feature type="binding site" evidence="8">
    <location>
        <begin position="133"/>
        <end position="137"/>
    </location>
    <ligand>
        <name>NADP(+)</name>
        <dbReference type="ChEBI" id="CHEBI:58349"/>
    </ligand>
</feature>
<keyword evidence="6 8" id="KW-0057">Aromatic amino acid biosynthesis</keyword>
<dbReference type="Pfam" id="PF08501">
    <property type="entry name" value="Shikimate_dh_N"/>
    <property type="match status" value="1"/>
</dbReference>
<dbReference type="FunFam" id="3.40.50.720:FF:000104">
    <property type="entry name" value="Shikimate dehydrogenase (NADP(+))"/>
    <property type="match status" value="1"/>
</dbReference>
<keyword evidence="4 8" id="KW-0521">NADP</keyword>
<dbReference type="Gene3D" id="3.40.50.720">
    <property type="entry name" value="NAD(P)-binding Rossmann-like Domain"/>
    <property type="match status" value="1"/>
</dbReference>
<dbReference type="Proteomes" id="UP000257039">
    <property type="component" value="Unassembled WGS sequence"/>
</dbReference>
<dbReference type="GO" id="GO:0050661">
    <property type="term" value="F:NADP binding"/>
    <property type="evidence" value="ECO:0007669"/>
    <property type="project" value="InterPro"/>
</dbReference>
<sequence>MKAAEQKARYGVFGNPINHSKSPTIHRLFAKQTQQQLQYNAYCIELDRFESAVKEFFANNGGGLNVTVPFKESAFQLADNLTERALQAGAVNTLWQDQQGELWGDNTDGVGLVRDIQQNHAFSLQGKRILVLGAGGAVRGVLAPLLEAGPQSITIANRTHAKAEQLASVFQAAGNVTAQQLSSLASLVANDGTFDFVINGTAASLAGELPPLPESLISPTTCTYDMMYGPNITVFNQWAKEAGGRVQLDGLGMLVEQAAESFYCWRGIRPDTQPVIERLLCEMQGA</sequence>
<dbReference type="FunFam" id="3.40.50.10860:FF:000006">
    <property type="entry name" value="Shikimate dehydrogenase (NADP(+))"/>
    <property type="match status" value="1"/>
</dbReference>
<evidence type="ECO:0000256" key="8">
    <source>
        <dbReference type="HAMAP-Rule" id="MF_00222"/>
    </source>
</evidence>
<dbReference type="InterPro" id="IPR022893">
    <property type="entry name" value="Shikimate_DH_fam"/>
</dbReference>
<keyword evidence="5 8" id="KW-0560">Oxidoreductase</keyword>
<dbReference type="InterPro" id="IPR036291">
    <property type="entry name" value="NAD(P)-bd_dom_sf"/>
</dbReference>
<feature type="binding site" evidence="8">
    <location>
        <position position="83"/>
    </location>
    <ligand>
        <name>NADP(+)</name>
        <dbReference type="ChEBI" id="CHEBI:58349"/>
    </ligand>
</feature>
<keyword evidence="3 8" id="KW-0028">Amino-acid biosynthesis</keyword>
<name>A0A4V1IP88_9GAMM</name>
<dbReference type="NCBIfam" id="TIGR00507">
    <property type="entry name" value="aroE"/>
    <property type="match status" value="1"/>
</dbReference>
<dbReference type="InterPro" id="IPR041121">
    <property type="entry name" value="SDH_C"/>
</dbReference>
<accession>A0A4V1IP88</accession>
<dbReference type="GO" id="GO:0009423">
    <property type="term" value="P:chorismate biosynthetic process"/>
    <property type="evidence" value="ECO:0007669"/>
    <property type="project" value="UniProtKB-UniRule"/>
</dbReference>
<comment type="catalytic activity">
    <reaction evidence="7 8">
        <text>shikimate + NADP(+) = 3-dehydroshikimate + NADPH + H(+)</text>
        <dbReference type="Rhea" id="RHEA:17737"/>
        <dbReference type="ChEBI" id="CHEBI:15378"/>
        <dbReference type="ChEBI" id="CHEBI:16630"/>
        <dbReference type="ChEBI" id="CHEBI:36208"/>
        <dbReference type="ChEBI" id="CHEBI:57783"/>
        <dbReference type="ChEBI" id="CHEBI:58349"/>
        <dbReference type="EC" id="1.1.1.25"/>
    </reaction>
</comment>
<evidence type="ECO:0000256" key="1">
    <source>
        <dbReference type="ARBA" id="ARBA00004871"/>
    </source>
</evidence>
<feature type="domain" description="Shikimate dehydrogenase substrate binding N-terminal" evidence="10">
    <location>
        <begin position="12"/>
        <end position="94"/>
    </location>
</feature>
<protein>
    <recommendedName>
        <fullName evidence="2 8">Shikimate dehydrogenase (NADP(+))</fullName>
        <shortName evidence="8">SDH</shortName>
        <ecNumber evidence="2 8">1.1.1.25</ecNumber>
    </recommendedName>
</protein>
<dbReference type="PANTHER" id="PTHR21089">
    <property type="entry name" value="SHIKIMATE DEHYDROGENASE"/>
    <property type="match status" value="1"/>
</dbReference>
<comment type="subunit">
    <text evidence="8">Homodimer.</text>
</comment>
<dbReference type="Pfam" id="PF01488">
    <property type="entry name" value="Shikimate_DH"/>
    <property type="match status" value="1"/>
</dbReference>
<feature type="binding site" evidence="8">
    <location>
        <position position="226"/>
    </location>
    <ligand>
        <name>NADP(+)</name>
        <dbReference type="ChEBI" id="CHEBI:58349"/>
    </ligand>
</feature>
<dbReference type="AlphaFoldDB" id="A0A4V1IP88"/>
<feature type="domain" description="SDH C-terminal" evidence="11">
    <location>
        <begin position="250"/>
        <end position="280"/>
    </location>
</feature>
<comment type="caution">
    <text evidence="12">The sequence shown here is derived from an EMBL/GenBank/DDBJ whole genome shotgun (WGS) entry which is preliminary data.</text>
</comment>
<dbReference type="InterPro" id="IPR013708">
    <property type="entry name" value="Shikimate_DH-bd_N"/>
</dbReference>
<evidence type="ECO:0000259" key="9">
    <source>
        <dbReference type="Pfam" id="PF01488"/>
    </source>
</evidence>
<gene>
    <name evidence="8" type="primary">aroE</name>
    <name evidence="12" type="ORF">B9G39_24630</name>
</gene>
<evidence type="ECO:0000313" key="12">
    <source>
        <dbReference type="EMBL" id="RDH46381.1"/>
    </source>
</evidence>
<dbReference type="Pfam" id="PF18317">
    <property type="entry name" value="SDH_C"/>
    <property type="match status" value="1"/>
</dbReference>
<evidence type="ECO:0000259" key="11">
    <source>
        <dbReference type="Pfam" id="PF18317"/>
    </source>
</evidence>
<dbReference type="Gene3D" id="3.40.50.10860">
    <property type="entry name" value="Leucine Dehydrogenase, chain A, domain 1"/>
    <property type="match status" value="1"/>
</dbReference>
<dbReference type="GO" id="GO:0005829">
    <property type="term" value="C:cytosol"/>
    <property type="evidence" value="ECO:0007669"/>
    <property type="project" value="TreeGrafter"/>
</dbReference>
<dbReference type="SUPFAM" id="SSF51735">
    <property type="entry name" value="NAD(P)-binding Rossmann-fold domains"/>
    <property type="match status" value="1"/>
</dbReference>
<organism evidence="12 13">
    <name type="scientific">Zooshikella ganghwensis</name>
    <dbReference type="NCBI Taxonomy" id="202772"/>
    <lineage>
        <taxon>Bacteria</taxon>
        <taxon>Pseudomonadati</taxon>
        <taxon>Pseudomonadota</taxon>
        <taxon>Gammaproteobacteria</taxon>
        <taxon>Oceanospirillales</taxon>
        <taxon>Zooshikellaceae</taxon>
        <taxon>Zooshikella</taxon>
    </lineage>
</organism>
<evidence type="ECO:0000256" key="5">
    <source>
        <dbReference type="ARBA" id="ARBA00023002"/>
    </source>
</evidence>
<dbReference type="GO" id="GO:0019632">
    <property type="term" value="P:shikimate metabolic process"/>
    <property type="evidence" value="ECO:0007669"/>
    <property type="project" value="InterPro"/>
</dbReference>
<evidence type="ECO:0000256" key="4">
    <source>
        <dbReference type="ARBA" id="ARBA00022857"/>
    </source>
</evidence>
<evidence type="ECO:0000313" key="13">
    <source>
        <dbReference type="Proteomes" id="UP000257039"/>
    </source>
</evidence>
<dbReference type="SUPFAM" id="SSF53223">
    <property type="entry name" value="Aminoacid dehydrogenase-like, N-terminal domain"/>
    <property type="match status" value="1"/>
</dbReference>
<feature type="binding site" evidence="8">
    <location>
        <position position="67"/>
    </location>
    <ligand>
        <name>shikimate</name>
        <dbReference type="ChEBI" id="CHEBI:36208"/>
    </ligand>
</feature>
<dbReference type="NCBIfam" id="NF001310">
    <property type="entry name" value="PRK00258.1-2"/>
    <property type="match status" value="1"/>
</dbReference>
<feature type="active site" description="Proton acceptor" evidence="8">
    <location>
        <position position="71"/>
    </location>
</feature>
<keyword evidence="13" id="KW-1185">Reference proteome</keyword>
<feature type="binding site" evidence="8">
    <location>
        <position position="228"/>
    </location>
    <ligand>
        <name>shikimate</name>
        <dbReference type="ChEBI" id="CHEBI:36208"/>
    </ligand>
</feature>
<dbReference type="InterPro" id="IPR011342">
    <property type="entry name" value="Shikimate_DH"/>
</dbReference>
<comment type="similarity">
    <text evidence="8">Belongs to the shikimate dehydrogenase family.</text>
</comment>
<feature type="binding site" evidence="8">
    <location>
        <begin position="157"/>
        <end position="162"/>
    </location>
    <ligand>
        <name>NADP(+)</name>
        <dbReference type="ChEBI" id="CHEBI:58349"/>
    </ligand>
</feature>
<feature type="domain" description="Quinate/shikimate 5-dehydrogenase/glutamyl-tRNA reductase" evidence="9">
    <location>
        <begin position="122"/>
        <end position="204"/>
    </location>
</feature>
<dbReference type="PANTHER" id="PTHR21089:SF1">
    <property type="entry name" value="BIFUNCTIONAL 3-DEHYDROQUINATE DEHYDRATASE_SHIKIMATE DEHYDROGENASE, CHLOROPLASTIC"/>
    <property type="match status" value="1"/>
</dbReference>
<dbReference type="UniPathway" id="UPA00053">
    <property type="reaction ID" value="UER00087"/>
</dbReference>
<feature type="binding site" evidence="8">
    <location>
        <begin position="20"/>
        <end position="22"/>
    </location>
    <ligand>
        <name>shikimate</name>
        <dbReference type="ChEBI" id="CHEBI:36208"/>
    </ligand>
</feature>
<dbReference type="EC" id="1.1.1.25" evidence="2 8"/>
<dbReference type="RefSeq" id="WP_094789147.1">
    <property type="nucleotide sequence ID" value="NZ_NDXW01000001.1"/>
</dbReference>
<feature type="binding site" evidence="8">
    <location>
        <position position="257"/>
    </location>
    <ligand>
        <name>shikimate</name>
        <dbReference type="ChEBI" id="CHEBI:36208"/>
    </ligand>
</feature>
<dbReference type="InterPro" id="IPR046346">
    <property type="entry name" value="Aminoacid_DH-like_N_sf"/>
</dbReference>
<evidence type="ECO:0000256" key="7">
    <source>
        <dbReference type="ARBA" id="ARBA00049442"/>
    </source>
</evidence>
<dbReference type="EMBL" id="NDXW01000001">
    <property type="protein sequence ID" value="RDH46381.1"/>
    <property type="molecule type" value="Genomic_DNA"/>
</dbReference>
<reference evidence="12 13" key="1">
    <citation type="submission" date="2017-04" db="EMBL/GenBank/DDBJ databases">
        <title>Draft genome sequence of Zooshikella ganghwensis VG4 isolated from Red Sea sediments.</title>
        <authorList>
            <person name="Rehman Z."/>
            <person name="Alam I."/>
            <person name="Kamau A."/>
            <person name="Bajic V."/>
            <person name="Leiknes T."/>
        </authorList>
    </citation>
    <scope>NUCLEOTIDE SEQUENCE [LARGE SCALE GENOMIC DNA]</scope>
    <source>
        <strain evidence="12 13">VG4</strain>
    </source>
</reference>
<feature type="binding site" evidence="8">
    <location>
        <position position="108"/>
    </location>
    <ligand>
        <name>shikimate</name>
        <dbReference type="ChEBI" id="CHEBI:36208"/>
    </ligand>
</feature>
<comment type="function">
    <text evidence="8">Involved in the biosynthesis of the chorismate, which leads to the biosynthesis of aromatic amino acids. Catalyzes the reversible NADPH linked reduction of 3-dehydroshikimate (DHSA) to yield shikimate (SA).</text>
</comment>
<dbReference type="GO" id="GO:0009073">
    <property type="term" value="P:aromatic amino acid family biosynthetic process"/>
    <property type="evidence" value="ECO:0007669"/>
    <property type="project" value="UniProtKB-KW"/>
</dbReference>